<reference evidence="7" key="1">
    <citation type="journal article" date="2019" name="Int. J. Syst. Evol. Microbiol.">
        <title>The Global Catalogue of Microorganisms (GCM) 10K type strain sequencing project: providing services to taxonomists for standard genome sequencing and annotation.</title>
        <authorList>
            <consortium name="The Broad Institute Genomics Platform"/>
            <consortium name="The Broad Institute Genome Sequencing Center for Infectious Disease"/>
            <person name="Wu L."/>
            <person name="Ma J."/>
        </authorList>
    </citation>
    <scope>NUCLEOTIDE SEQUENCE [LARGE SCALE GENOMIC DNA]</scope>
    <source>
        <strain evidence="7">CGMCC 4.1467</strain>
    </source>
</reference>
<feature type="domain" description="Response regulatory" evidence="5">
    <location>
        <begin position="6"/>
        <end position="126"/>
    </location>
</feature>
<evidence type="ECO:0000256" key="3">
    <source>
        <dbReference type="PROSITE-ProRule" id="PRU00169"/>
    </source>
</evidence>
<dbReference type="PRINTS" id="PR00038">
    <property type="entry name" value="HTHLUXR"/>
</dbReference>
<dbReference type="Gene3D" id="3.40.50.2300">
    <property type="match status" value="1"/>
</dbReference>
<name>A0ABW2L0B3_9BACT</name>
<dbReference type="InterPro" id="IPR058245">
    <property type="entry name" value="NreC/VraR/RcsB-like_REC"/>
</dbReference>
<feature type="modified residue" description="4-aspartylphosphate" evidence="3">
    <location>
        <position position="61"/>
    </location>
</feature>
<dbReference type="SMART" id="SM00421">
    <property type="entry name" value="HTH_LUXR"/>
    <property type="match status" value="1"/>
</dbReference>
<dbReference type="CDD" id="cd17535">
    <property type="entry name" value="REC_NarL-like"/>
    <property type="match status" value="1"/>
</dbReference>
<evidence type="ECO:0000259" key="4">
    <source>
        <dbReference type="PROSITE" id="PS50043"/>
    </source>
</evidence>
<evidence type="ECO:0000259" key="5">
    <source>
        <dbReference type="PROSITE" id="PS50110"/>
    </source>
</evidence>
<dbReference type="Pfam" id="PF00072">
    <property type="entry name" value="Response_reg"/>
    <property type="match status" value="1"/>
</dbReference>
<dbReference type="InterPro" id="IPR011006">
    <property type="entry name" value="CheY-like_superfamily"/>
</dbReference>
<sequence length="221" mass="24329">MTSPIRIMLVEDNCEYRDVIHFALEDEPQMEILAQFTTAEMALGSLREDQSAIAPHIVLLDLRLPGMSGLQALPYFREKVPSAKIIILSQSDSEADVIQAITLGAAGYLLKSSSVQQLKGAIRSVIAGGASLDPTIARYLVDVIKSKPSTAVMDHLLTHREVEILELLADGLSKKEICDRLGIKYPTVDSHVRHIYEKLDVNNAPAAVRRAYRVGIFPPEV</sequence>
<dbReference type="PROSITE" id="PS50043">
    <property type="entry name" value="HTH_LUXR_2"/>
    <property type="match status" value="1"/>
</dbReference>
<dbReference type="PANTHER" id="PTHR43214">
    <property type="entry name" value="TWO-COMPONENT RESPONSE REGULATOR"/>
    <property type="match status" value="1"/>
</dbReference>
<dbReference type="Proteomes" id="UP001596472">
    <property type="component" value="Unassembled WGS sequence"/>
</dbReference>
<keyword evidence="2" id="KW-0238">DNA-binding</keyword>
<comment type="caution">
    <text evidence="6">The sequence shown here is derived from an EMBL/GenBank/DDBJ whole genome shotgun (WGS) entry which is preliminary data.</text>
</comment>
<dbReference type="PROSITE" id="PS50110">
    <property type="entry name" value="RESPONSE_REGULATORY"/>
    <property type="match status" value="1"/>
</dbReference>
<proteinExistence type="predicted"/>
<evidence type="ECO:0000256" key="1">
    <source>
        <dbReference type="ARBA" id="ARBA00022553"/>
    </source>
</evidence>
<dbReference type="InterPro" id="IPR039420">
    <property type="entry name" value="WalR-like"/>
</dbReference>
<gene>
    <name evidence="6" type="ORF">ACFQY0_01230</name>
</gene>
<evidence type="ECO:0000313" key="6">
    <source>
        <dbReference type="EMBL" id="MFC7335782.1"/>
    </source>
</evidence>
<accession>A0ABW2L0B3</accession>
<dbReference type="SMART" id="SM00448">
    <property type="entry name" value="REC"/>
    <property type="match status" value="1"/>
</dbReference>
<evidence type="ECO:0000256" key="2">
    <source>
        <dbReference type="ARBA" id="ARBA00023125"/>
    </source>
</evidence>
<dbReference type="RefSeq" id="WP_379708242.1">
    <property type="nucleotide sequence ID" value="NZ_JBHTBS010000001.1"/>
</dbReference>
<dbReference type="InterPro" id="IPR016032">
    <property type="entry name" value="Sig_transdc_resp-reg_C-effctor"/>
</dbReference>
<dbReference type="EMBL" id="JBHTBS010000001">
    <property type="protein sequence ID" value="MFC7335782.1"/>
    <property type="molecule type" value="Genomic_DNA"/>
</dbReference>
<dbReference type="Pfam" id="PF00196">
    <property type="entry name" value="GerE"/>
    <property type="match status" value="1"/>
</dbReference>
<feature type="domain" description="HTH luxR-type" evidence="4">
    <location>
        <begin position="150"/>
        <end position="215"/>
    </location>
</feature>
<evidence type="ECO:0000313" key="7">
    <source>
        <dbReference type="Proteomes" id="UP001596472"/>
    </source>
</evidence>
<organism evidence="6 7">
    <name type="scientific">Haloferula chungangensis</name>
    <dbReference type="NCBI Taxonomy" id="1048331"/>
    <lineage>
        <taxon>Bacteria</taxon>
        <taxon>Pseudomonadati</taxon>
        <taxon>Verrucomicrobiota</taxon>
        <taxon>Verrucomicrobiia</taxon>
        <taxon>Verrucomicrobiales</taxon>
        <taxon>Verrucomicrobiaceae</taxon>
        <taxon>Haloferula</taxon>
    </lineage>
</organism>
<dbReference type="SUPFAM" id="SSF46894">
    <property type="entry name" value="C-terminal effector domain of the bipartite response regulators"/>
    <property type="match status" value="1"/>
</dbReference>
<keyword evidence="7" id="KW-1185">Reference proteome</keyword>
<dbReference type="SUPFAM" id="SSF52172">
    <property type="entry name" value="CheY-like"/>
    <property type="match status" value="1"/>
</dbReference>
<dbReference type="CDD" id="cd06170">
    <property type="entry name" value="LuxR_C_like"/>
    <property type="match status" value="1"/>
</dbReference>
<keyword evidence="1 3" id="KW-0597">Phosphoprotein</keyword>
<protein>
    <submittedName>
        <fullName evidence="6">Response regulator</fullName>
    </submittedName>
</protein>
<dbReference type="InterPro" id="IPR000792">
    <property type="entry name" value="Tscrpt_reg_LuxR_C"/>
</dbReference>
<dbReference type="InterPro" id="IPR001789">
    <property type="entry name" value="Sig_transdc_resp-reg_receiver"/>
</dbReference>